<evidence type="ECO:0000256" key="9">
    <source>
        <dbReference type="ARBA" id="ARBA00023065"/>
    </source>
</evidence>
<dbReference type="GeneID" id="118881254"/>
<evidence type="ECO:0000256" key="10">
    <source>
        <dbReference type="ARBA" id="ARBA00023136"/>
    </source>
</evidence>
<dbReference type="SMART" id="SM00013">
    <property type="entry name" value="LRRNT"/>
    <property type="match status" value="1"/>
</dbReference>
<feature type="transmembrane region" description="Helical" evidence="15">
    <location>
        <begin position="422"/>
        <end position="447"/>
    </location>
</feature>
<evidence type="ECO:0000259" key="17">
    <source>
        <dbReference type="SMART" id="SM00082"/>
    </source>
</evidence>
<evidence type="ECO:0000256" key="5">
    <source>
        <dbReference type="ARBA" id="ARBA00022692"/>
    </source>
</evidence>
<evidence type="ECO:0000256" key="15">
    <source>
        <dbReference type="SAM" id="Phobius"/>
    </source>
</evidence>
<name>A0A8B8VBL0_BALMU</name>
<dbReference type="Pfam" id="PF13855">
    <property type="entry name" value="LRR_8"/>
    <property type="match status" value="2"/>
</dbReference>
<protein>
    <submittedName>
        <fullName evidence="19">LOW QUALITY PROTEIN: leucine-rich repeat-containing protein 38</fullName>
    </submittedName>
</protein>
<dbReference type="OrthoDB" id="5954366at2759"/>
<gene>
    <name evidence="19" type="primary">LRRC38</name>
</gene>
<keyword evidence="3" id="KW-1003">Cell membrane</keyword>
<dbReference type="FunFam" id="3.80.10.10:FF:000015">
    <property type="entry name" value="Leucine rich repeat containing 38"/>
    <property type="match status" value="1"/>
</dbReference>
<dbReference type="Proteomes" id="UP000694857">
    <property type="component" value="Chromosome 1"/>
</dbReference>
<keyword evidence="6" id="KW-0732">Signal</keyword>
<dbReference type="GO" id="GO:0008076">
    <property type="term" value="C:voltage-gated potassium channel complex"/>
    <property type="evidence" value="ECO:0007669"/>
    <property type="project" value="TreeGrafter"/>
</dbReference>
<keyword evidence="11" id="KW-1015">Disulfide bond</keyword>
<dbReference type="SMART" id="SM00369">
    <property type="entry name" value="LRR_TYP"/>
    <property type="match status" value="5"/>
</dbReference>
<evidence type="ECO:0000256" key="2">
    <source>
        <dbReference type="ARBA" id="ARBA00022448"/>
    </source>
</evidence>
<dbReference type="GO" id="GO:0005249">
    <property type="term" value="F:voltage-gated potassium channel activity"/>
    <property type="evidence" value="ECO:0007669"/>
    <property type="project" value="TreeGrafter"/>
</dbReference>
<dbReference type="InterPro" id="IPR000372">
    <property type="entry name" value="LRRNT"/>
</dbReference>
<keyword evidence="18" id="KW-1185">Reference proteome</keyword>
<dbReference type="KEGG" id="bmus:118881254"/>
<keyword evidence="4" id="KW-0433">Leucine-rich repeat</keyword>
<dbReference type="PANTHER" id="PTHR46473:SF4">
    <property type="entry name" value="LEUCINE-RICH REPEAT-CONTAINING PROTEIN 38"/>
    <property type="match status" value="1"/>
</dbReference>
<dbReference type="CTD" id="126755"/>
<evidence type="ECO:0000256" key="8">
    <source>
        <dbReference type="ARBA" id="ARBA00022989"/>
    </source>
</evidence>
<dbReference type="InterPro" id="IPR003591">
    <property type="entry name" value="Leu-rich_rpt_typical-subtyp"/>
</dbReference>
<dbReference type="SUPFAM" id="SSF52058">
    <property type="entry name" value="L domain-like"/>
    <property type="match status" value="1"/>
</dbReference>
<feature type="compositionally biased region" description="Low complexity" evidence="14">
    <location>
        <begin position="134"/>
        <end position="166"/>
    </location>
</feature>
<dbReference type="PROSITE" id="PS51450">
    <property type="entry name" value="LRR"/>
    <property type="match status" value="1"/>
</dbReference>
<keyword evidence="9" id="KW-0406">Ion transport</keyword>
<dbReference type="PRINTS" id="PR00019">
    <property type="entry name" value="LEURICHRPT"/>
</dbReference>
<evidence type="ECO:0000313" key="18">
    <source>
        <dbReference type="Proteomes" id="UP000694857"/>
    </source>
</evidence>
<dbReference type="InterPro" id="IPR000483">
    <property type="entry name" value="Cys-rich_flank_reg_C"/>
</dbReference>
<evidence type="ECO:0000256" key="4">
    <source>
        <dbReference type="ARBA" id="ARBA00022614"/>
    </source>
</evidence>
<dbReference type="InterPro" id="IPR032675">
    <property type="entry name" value="LRR_dom_sf"/>
</dbReference>
<keyword evidence="2" id="KW-0813">Transport</keyword>
<evidence type="ECO:0000256" key="11">
    <source>
        <dbReference type="ARBA" id="ARBA00023157"/>
    </source>
</evidence>
<keyword evidence="10 15" id="KW-0472">Membrane</keyword>
<dbReference type="AlphaFoldDB" id="A0A8B8VBL0"/>
<comment type="subcellular location">
    <subcellularLocation>
        <location evidence="1">Cell membrane</location>
        <topology evidence="1">Single-pass membrane protein</topology>
    </subcellularLocation>
</comment>
<dbReference type="GO" id="GO:0099104">
    <property type="term" value="F:potassium channel activator activity"/>
    <property type="evidence" value="ECO:0007669"/>
    <property type="project" value="TreeGrafter"/>
</dbReference>
<dbReference type="GO" id="GO:0044325">
    <property type="term" value="F:transmembrane transporter binding"/>
    <property type="evidence" value="ECO:0007669"/>
    <property type="project" value="TreeGrafter"/>
</dbReference>
<evidence type="ECO:0000256" key="1">
    <source>
        <dbReference type="ARBA" id="ARBA00004162"/>
    </source>
</evidence>
<keyword evidence="8 15" id="KW-1133">Transmembrane helix</keyword>
<evidence type="ECO:0000256" key="7">
    <source>
        <dbReference type="ARBA" id="ARBA00022737"/>
    </source>
</evidence>
<organism evidence="18 19">
    <name type="scientific">Balaenoptera musculus</name>
    <name type="common">Blue whale</name>
    <dbReference type="NCBI Taxonomy" id="9771"/>
    <lineage>
        <taxon>Eukaryota</taxon>
        <taxon>Metazoa</taxon>
        <taxon>Chordata</taxon>
        <taxon>Craniata</taxon>
        <taxon>Vertebrata</taxon>
        <taxon>Euteleostomi</taxon>
        <taxon>Mammalia</taxon>
        <taxon>Eutheria</taxon>
        <taxon>Laurasiatheria</taxon>
        <taxon>Artiodactyla</taxon>
        <taxon>Whippomorpha</taxon>
        <taxon>Cetacea</taxon>
        <taxon>Mysticeti</taxon>
        <taxon>Balaenopteridae</taxon>
        <taxon>Balaenoptera</taxon>
    </lineage>
</organism>
<comment type="subunit">
    <text evidence="13">Interacts with KCNMA1.</text>
</comment>
<dbReference type="InterPro" id="IPR001611">
    <property type="entry name" value="Leu-rich_rpt"/>
</dbReference>
<dbReference type="RefSeq" id="XP_036681867.1">
    <property type="nucleotide sequence ID" value="XM_036825972.1"/>
</dbReference>
<keyword evidence="12" id="KW-0407">Ion channel</keyword>
<sequence>MPWRRARGTQVTLPFARAGARRARFGTRRARECGAHDPDTPSEIHWGWGRLVTELGRRVFRAKSARQVLLPGVGNEVPGRGRVWDGRSATPAAPASLPGFSAPPLRPSLPGSPGRSALRPIAPARPGASPPAPAALRLPAPGLRDPARRPAPGLGPRAASASPPLARVPAMRPRAAPRAPAGAGAALGLCSLLLLLPPGPACPAGCACSDPHTVDCRDRGLPSVPDPFPLDVRKLLVAGNRIQHIPEGFFIFYGDLVYLDLRNNSLRSLEEGTFSGSAKLAFLDLSYNNLTQLGAGAFRSAGRLVKLSLANNNLAGVHEAAFETLESLQVLELNDNNLRSLNVAALAALPALRTLRLDGNPWLCDCDFAHLFSWIQENVSKLPKGLDEIQCSLPVENRRIFLHELSEASFSECKFSLSLTDLFVIIFSGVAVSIVAIISSFFLATVVQCFQRCAPNKDTEDEDEDEDD</sequence>
<accession>A0A8B8VBL0</accession>
<dbReference type="Gene3D" id="3.80.10.10">
    <property type="entry name" value="Ribonuclease Inhibitor"/>
    <property type="match status" value="1"/>
</dbReference>
<evidence type="ECO:0000256" key="14">
    <source>
        <dbReference type="SAM" id="MobiDB-lite"/>
    </source>
</evidence>
<evidence type="ECO:0000313" key="19">
    <source>
        <dbReference type="RefSeq" id="XP_036681867.1"/>
    </source>
</evidence>
<keyword evidence="7" id="KW-0677">Repeat</keyword>
<dbReference type="SMART" id="SM00082">
    <property type="entry name" value="LRRCT"/>
    <property type="match status" value="1"/>
</dbReference>
<evidence type="ECO:0000259" key="16">
    <source>
        <dbReference type="SMART" id="SM00013"/>
    </source>
</evidence>
<proteinExistence type="predicted"/>
<keyword evidence="5 15" id="KW-0812">Transmembrane</keyword>
<feature type="region of interest" description="Disordered" evidence="14">
    <location>
        <begin position="79"/>
        <end position="166"/>
    </location>
</feature>
<feature type="domain" description="LRRNT" evidence="16">
    <location>
        <begin position="201"/>
        <end position="234"/>
    </location>
</feature>
<dbReference type="PANTHER" id="PTHR46473">
    <property type="entry name" value="GH08155P"/>
    <property type="match status" value="1"/>
</dbReference>
<evidence type="ECO:0000256" key="12">
    <source>
        <dbReference type="ARBA" id="ARBA00023303"/>
    </source>
</evidence>
<evidence type="ECO:0000256" key="3">
    <source>
        <dbReference type="ARBA" id="ARBA00022475"/>
    </source>
</evidence>
<feature type="domain" description="LRRCT" evidence="17">
    <location>
        <begin position="360"/>
        <end position="414"/>
    </location>
</feature>
<dbReference type="InterPro" id="IPR051432">
    <property type="entry name" value="KCNMA1_auxiliary"/>
</dbReference>
<evidence type="ECO:0000256" key="6">
    <source>
        <dbReference type="ARBA" id="ARBA00022729"/>
    </source>
</evidence>
<feature type="compositionally biased region" description="Low complexity" evidence="14">
    <location>
        <begin position="108"/>
        <end position="127"/>
    </location>
</feature>
<reference evidence="19" key="1">
    <citation type="submission" date="2025-08" db="UniProtKB">
        <authorList>
            <consortium name="RefSeq"/>
        </authorList>
    </citation>
    <scope>IDENTIFICATION</scope>
    <source>
        <tissue evidence="19">Epidermis and Blubber</tissue>
    </source>
</reference>
<evidence type="ECO:0000256" key="13">
    <source>
        <dbReference type="ARBA" id="ARBA00038736"/>
    </source>
</evidence>